<evidence type="ECO:0000313" key="2">
    <source>
        <dbReference type="EMBL" id="CAF1389932.1"/>
    </source>
</evidence>
<dbReference type="EMBL" id="CAJNOQ010016932">
    <property type="protein sequence ID" value="CAF1389932.1"/>
    <property type="molecule type" value="Genomic_DNA"/>
</dbReference>
<feature type="compositionally biased region" description="Polar residues" evidence="1">
    <location>
        <begin position="70"/>
        <end position="87"/>
    </location>
</feature>
<evidence type="ECO:0000313" key="3">
    <source>
        <dbReference type="EMBL" id="CAF4284628.1"/>
    </source>
</evidence>
<feature type="compositionally biased region" description="Basic and acidic residues" evidence="1">
    <location>
        <begin position="555"/>
        <end position="565"/>
    </location>
</feature>
<dbReference type="OrthoDB" id="10067360at2759"/>
<accession>A0A815KHL5</accession>
<evidence type="ECO:0000313" key="4">
    <source>
        <dbReference type="Proteomes" id="UP000663829"/>
    </source>
</evidence>
<organism evidence="2 4">
    <name type="scientific">Didymodactylos carnosus</name>
    <dbReference type="NCBI Taxonomy" id="1234261"/>
    <lineage>
        <taxon>Eukaryota</taxon>
        <taxon>Metazoa</taxon>
        <taxon>Spiralia</taxon>
        <taxon>Gnathifera</taxon>
        <taxon>Rotifera</taxon>
        <taxon>Eurotatoria</taxon>
        <taxon>Bdelloidea</taxon>
        <taxon>Philodinida</taxon>
        <taxon>Philodinidae</taxon>
        <taxon>Didymodactylos</taxon>
    </lineage>
</organism>
<name>A0A815KHL5_9BILA</name>
<evidence type="ECO:0008006" key="5">
    <source>
        <dbReference type="Google" id="ProtNLM"/>
    </source>
</evidence>
<proteinExistence type="predicted"/>
<feature type="region of interest" description="Disordered" evidence="1">
    <location>
        <begin position="66"/>
        <end position="87"/>
    </location>
</feature>
<dbReference type="AlphaFoldDB" id="A0A815KHL5"/>
<dbReference type="Proteomes" id="UP000663829">
    <property type="component" value="Unassembled WGS sequence"/>
</dbReference>
<reference evidence="2" key="1">
    <citation type="submission" date="2021-02" db="EMBL/GenBank/DDBJ databases">
        <authorList>
            <person name="Nowell W R."/>
        </authorList>
    </citation>
    <scope>NUCLEOTIDE SEQUENCE</scope>
</reference>
<sequence length="593" mass="67801">MLTRGQLKNNPEFIDGSQTAADILRKNFDTSVIDEDNESNVEIMNLFDENAQESPTYKPKRFIRMDNRNSNDTQIDTQSTASSSSITKYVPSGNVEVMSSDRKRPAVVMDGFYYNHHVSNKSKAIDTYRCRAGGCGSTSHLHGPDPLKAQLKVVHHELIEELQRNFVPISHAISSKLSKTKWSESKKESLPHPEKWRNFLRFLSIARRGILKLRHRKLPPIPKTENFTIPDQFTKTRNGELFLIHDTTHSRLGGRLLMFSSPAQLKRLFKCEILSCDGTFSSTAKPWKQCYIIMGKVGDILVPLVICLTMCRTKTLYMKILMVLDDIAVSQNTTFLPSSILSDFEDPWIQAVTAVLPLTKITGCSFHMNQAIYRNVQYLGLAGAYKNEPGIQTVIKKHMALSFLPEQYLKDGIQLVKAETKKFPELVQFSKYFEHTWLHEFPPKLWNVGDLSIRTNNNQEGFNNRFNCHMQQKRPNIWYFIQVIQVEEFDASQTINAVEAGSYTYSIKKKKNVEKAAAKLQQIKSLHEKLIAKSMSLDDVLTVFSRMVAEDQGAKKRRLKQEVKAKKQQQNTTAKRSRSAAAAHTRTGRRNYD</sequence>
<dbReference type="PANTHER" id="PTHR47160:SF10">
    <property type="entry name" value="MULE TRANSPOSASE DOMAIN-CONTAINING PROTEIN"/>
    <property type="match status" value="1"/>
</dbReference>
<feature type="region of interest" description="Disordered" evidence="1">
    <location>
        <begin position="555"/>
        <end position="593"/>
    </location>
</feature>
<feature type="compositionally biased region" description="Low complexity" evidence="1">
    <location>
        <begin position="568"/>
        <end position="585"/>
    </location>
</feature>
<dbReference type="EMBL" id="CAJOBC010082341">
    <property type="protein sequence ID" value="CAF4284628.1"/>
    <property type="molecule type" value="Genomic_DNA"/>
</dbReference>
<keyword evidence="4" id="KW-1185">Reference proteome</keyword>
<protein>
    <recommendedName>
        <fullName evidence="5">MULE transposase domain-containing protein</fullName>
    </recommendedName>
</protein>
<dbReference type="PANTHER" id="PTHR47160">
    <property type="entry name" value="PUTATIVE-RELATED"/>
    <property type="match status" value="1"/>
</dbReference>
<gene>
    <name evidence="2" type="ORF">GPM918_LOCUS32742</name>
    <name evidence="3" type="ORF">SRO942_LOCUS33418</name>
</gene>
<comment type="caution">
    <text evidence="2">The sequence shown here is derived from an EMBL/GenBank/DDBJ whole genome shotgun (WGS) entry which is preliminary data.</text>
</comment>
<evidence type="ECO:0000256" key="1">
    <source>
        <dbReference type="SAM" id="MobiDB-lite"/>
    </source>
</evidence>
<dbReference type="Proteomes" id="UP000681722">
    <property type="component" value="Unassembled WGS sequence"/>
</dbReference>